<dbReference type="PANTHER" id="PTHR45656:SF4">
    <property type="entry name" value="PROTEIN CBR-CLEC-78"/>
    <property type="match status" value="1"/>
</dbReference>
<evidence type="ECO:0000256" key="4">
    <source>
        <dbReference type="PROSITE-ProRule" id="PRU00302"/>
    </source>
</evidence>
<comment type="caution">
    <text evidence="7">The sequence shown here is derived from an EMBL/GenBank/DDBJ whole genome shotgun (WGS) entry which is preliminary data.</text>
</comment>
<dbReference type="SMART" id="SM00032">
    <property type="entry name" value="CCP"/>
    <property type="match status" value="2"/>
</dbReference>
<feature type="non-terminal residue" evidence="7">
    <location>
        <position position="1"/>
    </location>
</feature>
<keyword evidence="8" id="KW-1185">Reference proteome</keyword>
<evidence type="ECO:0000256" key="2">
    <source>
        <dbReference type="ARBA" id="ARBA00022737"/>
    </source>
</evidence>
<gene>
    <name evidence="7" type="ORF">MSPICULIGERA_LOCUS18757</name>
</gene>
<comment type="caution">
    <text evidence="4">Lacks conserved residue(s) required for the propagation of feature annotation.</text>
</comment>
<reference evidence="7" key="1">
    <citation type="submission" date="2023-06" db="EMBL/GenBank/DDBJ databases">
        <authorList>
            <person name="Delattre M."/>
        </authorList>
    </citation>
    <scope>NUCLEOTIDE SEQUENCE</scope>
    <source>
        <strain evidence="7">AF72</strain>
    </source>
</reference>
<dbReference type="Gene3D" id="2.10.70.10">
    <property type="entry name" value="Complement Module, domain 1"/>
    <property type="match status" value="2"/>
</dbReference>
<proteinExistence type="predicted"/>
<feature type="domain" description="Sushi" evidence="6">
    <location>
        <begin position="131"/>
        <end position="196"/>
    </location>
</feature>
<keyword evidence="4" id="KW-0768">Sushi</keyword>
<evidence type="ECO:0000256" key="3">
    <source>
        <dbReference type="ARBA" id="ARBA00023157"/>
    </source>
</evidence>
<dbReference type="InterPro" id="IPR051277">
    <property type="entry name" value="SEZ6_CSMD_C4BPB_Regulators"/>
</dbReference>
<feature type="domain" description="Sushi" evidence="6">
    <location>
        <begin position="40"/>
        <end position="101"/>
    </location>
</feature>
<dbReference type="AlphaFoldDB" id="A0AA36D453"/>
<evidence type="ECO:0000313" key="7">
    <source>
        <dbReference type="EMBL" id="CAJ0580560.1"/>
    </source>
</evidence>
<accession>A0AA36D453</accession>
<keyword evidence="2" id="KW-0677">Repeat</keyword>
<name>A0AA36D453_9BILA</name>
<dbReference type="InterPro" id="IPR000436">
    <property type="entry name" value="Sushi_SCR_CCP_dom"/>
</dbReference>
<evidence type="ECO:0000313" key="8">
    <source>
        <dbReference type="Proteomes" id="UP001177023"/>
    </source>
</evidence>
<feature type="signal peptide" evidence="5">
    <location>
        <begin position="1"/>
        <end position="20"/>
    </location>
</feature>
<sequence length="203" mass="20014">MTLTTVSLLATFYLVGFSLAYPGEAAIGRIFKRQVVNGGPACPPLTVLNGNVNYLQASLTQQYASGTTGTLACNLGFTPTGATSSTCQNGAWLPLIGSCTPATPLGGVAPIGGIGAPGGLGAPVLPGLGALQCGDILPPLNGAVTYSSPGALHPAGSTVTLTCNAGHVLSGTPTATCTNGAWNPALLGEELASSNASKPFKTT</sequence>
<keyword evidence="1 5" id="KW-0732">Signal</keyword>
<dbReference type="InterPro" id="IPR035976">
    <property type="entry name" value="Sushi/SCR/CCP_sf"/>
</dbReference>
<dbReference type="CDD" id="cd00033">
    <property type="entry name" value="CCP"/>
    <property type="match status" value="2"/>
</dbReference>
<protein>
    <recommendedName>
        <fullName evidence="6">Sushi domain-containing protein</fullName>
    </recommendedName>
</protein>
<evidence type="ECO:0000256" key="1">
    <source>
        <dbReference type="ARBA" id="ARBA00022729"/>
    </source>
</evidence>
<dbReference type="Pfam" id="PF00084">
    <property type="entry name" value="Sushi"/>
    <property type="match status" value="2"/>
</dbReference>
<dbReference type="Proteomes" id="UP001177023">
    <property type="component" value="Unassembled WGS sequence"/>
</dbReference>
<dbReference type="EMBL" id="CATQJA010002659">
    <property type="protein sequence ID" value="CAJ0580560.1"/>
    <property type="molecule type" value="Genomic_DNA"/>
</dbReference>
<dbReference type="PROSITE" id="PS50923">
    <property type="entry name" value="SUSHI"/>
    <property type="match status" value="2"/>
</dbReference>
<dbReference type="PANTHER" id="PTHR45656">
    <property type="entry name" value="PROTEIN CBR-CLEC-78"/>
    <property type="match status" value="1"/>
</dbReference>
<evidence type="ECO:0000256" key="5">
    <source>
        <dbReference type="SAM" id="SignalP"/>
    </source>
</evidence>
<keyword evidence="3" id="KW-1015">Disulfide bond</keyword>
<evidence type="ECO:0000259" key="6">
    <source>
        <dbReference type="PROSITE" id="PS50923"/>
    </source>
</evidence>
<dbReference type="SUPFAM" id="SSF57535">
    <property type="entry name" value="Complement control module/SCR domain"/>
    <property type="match status" value="2"/>
</dbReference>
<organism evidence="7 8">
    <name type="scientific">Mesorhabditis spiculigera</name>
    <dbReference type="NCBI Taxonomy" id="96644"/>
    <lineage>
        <taxon>Eukaryota</taxon>
        <taxon>Metazoa</taxon>
        <taxon>Ecdysozoa</taxon>
        <taxon>Nematoda</taxon>
        <taxon>Chromadorea</taxon>
        <taxon>Rhabditida</taxon>
        <taxon>Rhabditina</taxon>
        <taxon>Rhabditomorpha</taxon>
        <taxon>Rhabditoidea</taxon>
        <taxon>Rhabditidae</taxon>
        <taxon>Mesorhabditinae</taxon>
        <taxon>Mesorhabditis</taxon>
    </lineage>
</organism>
<feature type="chain" id="PRO_5041410050" description="Sushi domain-containing protein" evidence="5">
    <location>
        <begin position="21"/>
        <end position="203"/>
    </location>
</feature>